<evidence type="ECO:0000313" key="1">
    <source>
        <dbReference type="EMBL" id="KAK2878279.1"/>
    </source>
</evidence>
<dbReference type="InterPro" id="IPR005135">
    <property type="entry name" value="Endo/exonuclease/phosphatase"/>
</dbReference>
<organism evidence="1 2">
    <name type="scientific">Cirrhinus molitorella</name>
    <name type="common">mud carp</name>
    <dbReference type="NCBI Taxonomy" id="172907"/>
    <lineage>
        <taxon>Eukaryota</taxon>
        <taxon>Metazoa</taxon>
        <taxon>Chordata</taxon>
        <taxon>Craniata</taxon>
        <taxon>Vertebrata</taxon>
        <taxon>Euteleostomi</taxon>
        <taxon>Actinopterygii</taxon>
        <taxon>Neopterygii</taxon>
        <taxon>Teleostei</taxon>
        <taxon>Ostariophysi</taxon>
        <taxon>Cypriniformes</taxon>
        <taxon>Cyprinidae</taxon>
        <taxon>Labeoninae</taxon>
        <taxon>Labeonini</taxon>
        <taxon>Cirrhinus</taxon>
    </lineage>
</organism>
<comment type="caution">
    <text evidence="1">The sequence shown here is derived from an EMBL/GenBank/DDBJ whole genome shotgun (WGS) entry which is preliminary data.</text>
</comment>
<dbReference type="Pfam" id="PF03372">
    <property type="entry name" value="Exo_endo_phos"/>
    <property type="match status" value="1"/>
</dbReference>
<dbReference type="GO" id="GO:0000175">
    <property type="term" value="F:3'-5'-RNA exonuclease activity"/>
    <property type="evidence" value="ECO:0007669"/>
    <property type="project" value="TreeGrafter"/>
</dbReference>
<accession>A0AA88P6J0</accession>
<dbReference type="InterPro" id="IPR050410">
    <property type="entry name" value="CCR4/nocturin_mRNA_transcr"/>
</dbReference>
<protein>
    <submittedName>
        <fullName evidence="1">Uncharacterized protein</fullName>
    </submittedName>
</protein>
<dbReference type="PANTHER" id="PTHR12121:SF28">
    <property type="entry name" value="PROTEIN ANGEL HOMOLOG 1"/>
    <property type="match status" value="1"/>
</dbReference>
<reference evidence="1" key="1">
    <citation type="submission" date="2023-08" db="EMBL/GenBank/DDBJ databases">
        <title>Chromosome-level Genome Assembly of mud carp (Cirrhinus molitorella).</title>
        <authorList>
            <person name="Liu H."/>
        </authorList>
    </citation>
    <scope>NUCLEOTIDE SEQUENCE</scope>
    <source>
        <strain evidence="1">Prfri</strain>
        <tissue evidence="1">Muscle</tissue>
    </source>
</reference>
<evidence type="ECO:0000313" key="2">
    <source>
        <dbReference type="Proteomes" id="UP001187343"/>
    </source>
</evidence>
<proteinExistence type="predicted"/>
<sequence length="686" mass="76820">MIVSVMFYALYPLSRLIGRVSELWRKAPSVYVNGKEVWDGGGAFSGQQQTGLLLQWNSTEKTDHTDTESPHRALADLLDVCELKETPEEPKEDEMHEDVYINQTEAPEHQHTVSDINLTESALKCFEVTNDGDPVMLESAFPNIEFQSHSDIDNMLSAFCQLDACAEAVVDDDQAGAGIYLGFDSDAGNEALGSPVFDLTALLADSQQVQTPAEPGVGWHFPVGLGLSQMCYCPYVRFPDVSYYPALQDNDSIEVMWRVWEDLSETHNGTCADTAAVFDFSIMSYNILAQDLLEANPQLYTHCPEEVLLWDQRLWTILKELQIWKPDIICLQEVQEDHFLEQIYPALTEMGYTCIYKRRTGTKTDGCAVCYHSDRFTQLSVNLLEFCRSDCELLDRDNVGIVLLLQPTAGQNEAFSPICVANTHLLFNPRRGDVKLAQLAIVFAEIDVMIKKCRSEGRDCEVVLCGDFNALPNSPLWNFITTGQLYYHGLPAWMVSGQEDLSYKVHHTRLFAPLWSRSLNISDSCQYRTDIQTAASGEKRQYSAEFLCQLRYCPAACVRPTDLDLIRGVTDKTPDPEDMDMFNLRFGHTLRHTLNLTSAYSPVQTETHATVVSTLNSEGGAMVDHIFYSSCRTGSGRAEQSAGGLKLLGRLSLLSEADLWSLRGLPNETFPSDHLSLIVKLQLSPV</sequence>
<keyword evidence="2" id="KW-1185">Reference proteome</keyword>
<dbReference type="Proteomes" id="UP001187343">
    <property type="component" value="Unassembled WGS sequence"/>
</dbReference>
<dbReference type="Gene3D" id="3.60.10.10">
    <property type="entry name" value="Endonuclease/exonuclease/phosphatase"/>
    <property type="match status" value="1"/>
</dbReference>
<dbReference type="EMBL" id="JAUYZG010000019">
    <property type="protein sequence ID" value="KAK2878279.1"/>
    <property type="molecule type" value="Genomic_DNA"/>
</dbReference>
<dbReference type="InterPro" id="IPR036691">
    <property type="entry name" value="Endo/exonu/phosph_ase_sf"/>
</dbReference>
<dbReference type="AlphaFoldDB" id="A0AA88P6J0"/>
<dbReference type="PANTHER" id="PTHR12121">
    <property type="entry name" value="CARBON CATABOLITE REPRESSOR PROTEIN 4"/>
    <property type="match status" value="1"/>
</dbReference>
<name>A0AA88P6J0_9TELE</name>
<gene>
    <name evidence="1" type="ORF">Q8A67_019070</name>
</gene>
<dbReference type="SUPFAM" id="SSF56219">
    <property type="entry name" value="DNase I-like"/>
    <property type="match status" value="1"/>
</dbReference>